<protein>
    <recommendedName>
        <fullName evidence="3">Phage tail protein</fullName>
    </recommendedName>
</protein>
<dbReference type="EMBL" id="QOCU01000001">
    <property type="protein sequence ID" value="RHW53554.1"/>
    <property type="molecule type" value="Genomic_DNA"/>
</dbReference>
<dbReference type="Proteomes" id="UP000283380">
    <property type="component" value="Unassembled WGS sequence"/>
</dbReference>
<sequence length="388" mass="42413">MSEYNKTILTNQGLDLMARANKGTAKFTITRAATSTEQLANKSMADLQQLTELPSLMQYGVINDVADSTQDKSIVIGTELLFNNKDLSNSYNINAIGLFAKEDEQDKEILYAITTAVIPESMPDYKNKVLFKFSLTMFVAVGRTDNVSVIVDDSNSATKADLTKVKKELDGKANIADVYTKDEVNKLVESAGNVKTVNGQNGDITIPVFAPNLLIGTSDEWEPLDYVNTIWNQKISVQQGDIISVSTILDTTKSTSAAIYIRMLNDSGGAVKDYIKGATVTSSIGTSQLTKLVIPAGVTSIQYGIMSDDRTNFASVKYKERKLAKWRNASTPPDMTWLPNVDDNTSAINDLKNQVTELSQREIIHQCDDIPTGTAYSKAHPNVIVATP</sequence>
<accession>A0ABX9LYS2</accession>
<name>A0ABX9LYS2_9LACO</name>
<keyword evidence="2" id="KW-1185">Reference proteome</keyword>
<gene>
    <name evidence="1" type="ORF">DS834_01045</name>
</gene>
<evidence type="ECO:0008006" key="3">
    <source>
        <dbReference type="Google" id="ProtNLM"/>
    </source>
</evidence>
<reference evidence="1 2" key="1">
    <citation type="submission" date="2018-07" db="EMBL/GenBank/DDBJ databases">
        <title>Genome sequences of six Lactobacillus spp. isolated from bumble bee guts.</title>
        <authorList>
            <person name="Motta E.V.S."/>
            <person name="Moran N.A."/>
        </authorList>
    </citation>
    <scope>NUCLEOTIDE SEQUENCE [LARGE SCALE GENOMIC DNA]</scope>
    <source>
        <strain evidence="1 2">BI-4G</strain>
    </source>
</reference>
<evidence type="ECO:0000313" key="2">
    <source>
        <dbReference type="Proteomes" id="UP000283380"/>
    </source>
</evidence>
<organism evidence="1 2">
    <name type="scientific">Lactobacillus bombicola</name>
    <dbReference type="NCBI Taxonomy" id="1505723"/>
    <lineage>
        <taxon>Bacteria</taxon>
        <taxon>Bacillati</taxon>
        <taxon>Bacillota</taxon>
        <taxon>Bacilli</taxon>
        <taxon>Lactobacillales</taxon>
        <taxon>Lactobacillaceae</taxon>
        <taxon>Lactobacillus</taxon>
    </lineage>
</organism>
<evidence type="ECO:0000313" key="1">
    <source>
        <dbReference type="EMBL" id="RHW53554.1"/>
    </source>
</evidence>
<proteinExistence type="predicted"/>
<dbReference type="RefSeq" id="WP_118896699.1">
    <property type="nucleotide sequence ID" value="NZ_QOCT01000009.1"/>
</dbReference>
<comment type="caution">
    <text evidence="1">The sequence shown here is derived from an EMBL/GenBank/DDBJ whole genome shotgun (WGS) entry which is preliminary data.</text>
</comment>